<sequence>MDSSEPPSGSDSNANASVGHSGQRNFLMYKMQIIEGMKKMNQDLLQIDKNLRGFADKSGPFKSQLSDLINALPDPNSDFLFMETD</sequence>
<evidence type="ECO:0000313" key="1">
    <source>
        <dbReference type="EMBL" id="KAJ0180744.1"/>
    </source>
</evidence>
<organism evidence="1 2">
    <name type="scientific">Dendrolimus kikuchii</name>
    <dbReference type="NCBI Taxonomy" id="765133"/>
    <lineage>
        <taxon>Eukaryota</taxon>
        <taxon>Metazoa</taxon>
        <taxon>Ecdysozoa</taxon>
        <taxon>Arthropoda</taxon>
        <taxon>Hexapoda</taxon>
        <taxon>Insecta</taxon>
        <taxon>Pterygota</taxon>
        <taxon>Neoptera</taxon>
        <taxon>Endopterygota</taxon>
        <taxon>Lepidoptera</taxon>
        <taxon>Glossata</taxon>
        <taxon>Ditrysia</taxon>
        <taxon>Bombycoidea</taxon>
        <taxon>Lasiocampidae</taxon>
        <taxon>Dendrolimus</taxon>
    </lineage>
</organism>
<reference evidence="1 2" key="1">
    <citation type="journal article" date="2021" name="Front. Genet.">
        <title>Chromosome-Level Genome Assembly Reveals Significant Gene Expansion in the Toll and IMD Signaling Pathways of Dendrolimus kikuchii.</title>
        <authorList>
            <person name="Zhou J."/>
            <person name="Wu P."/>
            <person name="Xiong Z."/>
            <person name="Liu N."/>
            <person name="Zhao N."/>
            <person name="Ji M."/>
            <person name="Qiu Y."/>
            <person name="Yang B."/>
        </authorList>
    </citation>
    <scope>NUCLEOTIDE SEQUENCE [LARGE SCALE GENOMIC DNA]</scope>
    <source>
        <strain evidence="1">Ann1</strain>
    </source>
</reference>
<proteinExistence type="predicted"/>
<protein>
    <submittedName>
        <fullName evidence="1">Uncharacterized protein</fullName>
    </submittedName>
</protein>
<accession>A0ACC1DAE8</accession>
<gene>
    <name evidence="1" type="ORF">K1T71_004148</name>
</gene>
<evidence type="ECO:0000313" key="2">
    <source>
        <dbReference type="Proteomes" id="UP000824533"/>
    </source>
</evidence>
<comment type="caution">
    <text evidence="1">The sequence shown here is derived from an EMBL/GenBank/DDBJ whole genome shotgun (WGS) entry which is preliminary data.</text>
</comment>
<dbReference type="EMBL" id="CM034392">
    <property type="protein sequence ID" value="KAJ0180744.1"/>
    <property type="molecule type" value="Genomic_DNA"/>
</dbReference>
<dbReference type="Proteomes" id="UP000824533">
    <property type="component" value="Linkage Group LG06"/>
</dbReference>
<name>A0ACC1DAE8_9NEOP</name>
<keyword evidence="2" id="KW-1185">Reference proteome</keyword>